<evidence type="ECO:0000313" key="3">
    <source>
        <dbReference type="EMBL" id="VFK74702.1"/>
    </source>
</evidence>
<proteinExistence type="predicted"/>
<accession>A0A451B8V9</accession>
<gene>
    <name evidence="1" type="ORF">BECKMB1821G_GA0114241_101313</name>
    <name evidence="3" type="ORF">BECKMB1821H_GA0114242_100861</name>
    <name evidence="2" type="ORF">BECKMB1821I_GA0114274_100862</name>
</gene>
<dbReference type="EMBL" id="CAADFO010000013">
    <property type="protein sequence ID" value="VFK25363.1"/>
    <property type="molecule type" value="Genomic_DNA"/>
</dbReference>
<reference evidence="3" key="1">
    <citation type="submission" date="2019-02" db="EMBL/GenBank/DDBJ databases">
        <authorList>
            <person name="Gruber-Vodicka R. H."/>
            <person name="Seah K. B. B."/>
        </authorList>
    </citation>
    <scope>NUCLEOTIDE SEQUENCE</scope>
    <source>
        <strain evidence="1">BECK_BZ197</strain>
        <strain evidence="3">BECK_BZ198</strain>
        <strain evidence="2">BECK_BZ199</strain>
    </source>
</reference>
<dbReference type="EMBL" id="CAADGH010000008">
    <property type="protein sequence ID" value="VFK74702.1"/>
    <property type="molecule type" value="Genomic_DNA"/>
</dbReference>
<evidence type="ECO:0000313" key="1">
    <source>
        <dbReference type="EMBL" id="VFK25363.1"/>
    </source>
</evidence>
<name>A0A451B8V9_9GAMM</name>
<dbReference type="AlphaFoldDB" id="A0A451B8V9"/>
<sequence>MARSSHNLSLFVNGALRSKNGAAEEISTTSQVSGDRNALMASELKAHLAKLAQQEDSALVPPSGAQYAEISFSMSGHWSLPAADADWCQMSKT</sequence>
<protein>
    <submittedName>
        <fullName evidence="3">Uncharacterized protein</fullName>
    </submittedName>
</protein>
<dbReference type="EMBL" id="CAADFQ010000008">
    <property type="protein sequence ID" value="VFK29166.1"/>
    <property type="molecule type" value="Genomic_DNA"/>
</dbReference>
<evidence type="ECO:0000313" key="2">
    <source>
        <dbReference type="EMBL" id="VFK29166.1"/>
    </source>
</evidence>
<organism evidence="3">
    <name type="scientific">Candidatus Kentrum sp. MB</name>
    <dbReference type="NCBI Taxonomy" id="2138164"/>
    <lineage>
        <taxon>Bacteria</taxon>
        <taxon>Pseudomonadati</taxon>
        <taxon>Pseudomonadota</taxon>
        <taxon>Gammaproteobacteria</taxon>
        <taxon>Candidatus Kentrum</taxon>
    </lineage>
</organism>